<dbReference type="GO" id="GO:0005634">
    <property type="term" value="C:nucleus"/>
    <property type="evidence" value="ECO:0007669"/>
    <property type="project" value="UniProtKB-SubCell"/>
</dbReference>
<dbReference type="GO" id="GO:0043124">
    <property type="term" value="P:negative regulation of canonical NF-kappaB signal transduction"/>
    <property type="evidence" value="ECO:0007669"/>
    <property type="project" value="InterPro"/>
</dbReference>
<feature type="compositionally biased region" description="Basic and acidic residues" evidence="6">
    <location>
        <begin position="41"/>
        <end position="56"/>
    </location>
</feature>
<feature type="compositionally biased region" description="Polar residues" evidence="6">
    <location>
        <begin position="1"/>
        <end position="14"/>
    </location>
</feature>
<dbReference type="Proteomes" id="UP001149163">
    <property type="component" value="Unassembled WGS sequence"/>
</dbReference>
<evidence type="ECO:0000256" key="4">
    <source>
        <dbReference type="ARBA" id="ARBA00023043"/>
    </source>
</evidence>
<protein>
    <recommendedName>
        <fullName evidence="9">NF-kappa-B inhibitor-like protein 1</fullName>
    </recommendedName>
</protein>
<keyword evidence="3" id="KW-0677">Repeat</keyword>
<feature type="region of interest" description="Disordered" evidence="6">
    <location>
        <begin position="1"/>
        <end position="109"/>
    </location>
</feature>
<evidence type="ECO:0000313" key="7">
    <source>
        <dbReference type="EMBL" id="KAJ5175874.1"/>
    </source>
</evidence>
<accession>A0A9W9IGK4</accession>
<evidence type="ECO:0000256" key="5">
    <source>
        <dbReference type="ARBA" id="ARBA00023242"/>
    </source>
</evidence>
<dbReference type="PANTHER" id="PTHR15263">
    <property type="entry name" value="I-KAPPA-B-LIKE PROTEIN IKBL"/>
    <property type="match status" value="1"/>
</dbReference>
<organism evidence="7 8">
    <name type="scientific">Penicillium canariense</name>
    <dbReference type="NCBI Taxonomy" id="189055"/>
    <lineage>
        <taxon>Eukaryota</taxon>
        <taxon>Fungi</taxon>
        <taxon>Dikarya</taxon>
        <taxon>Ascomycota</taxon>
        <taxon>Pezizomycotina</taxon>
        <taxon>Eurotiomycetes</taxon>
        <taxon>Eurotiomycetidae</taxon>
        <taxon>Eurotiales</taxon>
        <taxon>Aspergillaceae</taxon>
        <taxon>Penicillium</taxon>
    </lineage>
</organism>
<keyword evidence="5" id="KW-0539">Nucleus</keyword>
<dbReference type="OrthoDB" id="412109at2759"/>
<feature type="compositionally biased region" description="Basic residues" evidence="6">
    <location>
        <begin position="57"/>
        <end position="67"/>
    </location>
</feature>
<name>A0A9W9IGK4_9EURO</name>
<keyword evidence="8" id="KW-1185">Reference proteome</keyword>
<keyword evidence="2" id="KW-0597">Phosphoprotein</keyword>
<evidence type="ECO:0000256" key="3">
    <source>
        <dbReference type="ARBA" id="ARBA00022737"/>
    </source>
</evidence>
<proteinExistence type="predicted"/>
<comment type="subcellular location">
    <subcellularLocation>
        <location evidence="1">Nucleus</location>
    </subcellularLocation>
</comment>
<keyword evidence="4" id="KW-0040">ANK repeat</keyword>
<dbReference type="InterPro" id="IPR038753">
    <property type="entry name" value="NFKBIL1"/>
</dbReference>
<gene>
    <name evidence="7" type="ORF">N7482_001751</name>
</gene>
<feature type="compositionally biased region" description="Basic residues" evidence="6">
    <location>
        <begin position="23"/>
        <end position="40"/>
    </location>
</feature>
<reference evidence="7" key="1">
    <citation type="submission" date="2022-11" db="EMBL/GenBank/DDBJ databases">
        <authorList>
            <person name="Petersen C."/>
        </authorList>
    </citation>
    <scope>NUCLEOTIDE SEQUENCE</scope>
    <source>
        <strain evidence="7">IBT 26290</strain>
    </source>
</reference>
<reference evidence="7" key="2">
    <citation type="journal article" date="2023" name="IMA Fungus">
        <title>Comparative genomic study of the Penicillium genus elucidates a diverse pangenome and 15 lateral gene transfer events.</title>
        <authorList>
            <person name="Petersen C."/>
            <person name="Sorensen T."/>
            <person name="Nielsen M.R."/>
            <person name="Sondergaard T.E."/>
            <person name="Sorensen J.L."/>
            <person name="Fitzpatrick D.A."/>
            <person name="Frisvad J.C."/>
            <person name="Nielsen K.L."/>
        </authorList>
    </citation>
    <scope>NUCLEOTIDE SEQUENCE</scope>
    <source>
        <strain evidence="7">IBT 26290</strain>
    </source>
</reference>
<dbReference type="GeneID" id="81423052"/>
<dbReference type="RefSeq" id="XP_056547482.1">
    <property type="nucleotide sequence ID" value="XM_056683876.1"/>
</dbReference>
<feature type="compositionally biased region" description="Basic residues" evidence="6">
    <location>
        <begin position="75"/>
        <end position="84"/>
    </location>
</feature>
<dbReference type="PANTHER" id="PTHR15263:SF1">
    <property type="entry name" value="NF-KAPPA-B INHIBITOR-LIKE PROTEIN 1"/>
    <property type="match status" value="1"/>
</dbReference>
<feature type="compositionally biased region" description="Basic and acidic residues" evidence="6">
    <location>
        <begin position="184"/>
        <end position="198"/>
    </location>
</feature>
<dbReference type="AlphaFoldDB" id="A0A9W9IGK4"/>
<evidence type="ECO:0000256" key="2">
    <source>
        <dbReference type="ARBA" id="ARBA00022553"/>
    </source>
</evidence>
<sequence>MASQPPEGTTSTAHPSDDYTHPNRSKGRFRFKSRPSRDKRHHDPNDSARSHDSERDHKRRHGSPRSSRRNENARPSKRRDRHHRSTEPPDPTKPPPLSPSAAFRESLFDALGDDEGAAYWESVYGQPIHNYAVPEVPKGPDGELEQMSDEEYATYVRSRMWERTREGMLEEQERLRAERKKARRREDERGAKERERGAFEQAMDESLRRGAERKKRKNWDVAWKAYLASWKEIAKVVPQPGSTTQSAEADEADAQRKPLRDLLFWPVESGKRRDVNPDSVQEFLRHAPMADLLATLKAERVRWHPDKIQHRYSALGIEDAVMRSVTEVFQIVDRMWGEERERIGEKT</sequence>
<feature type="compositionally biased region" description="Pro residues" evidence="6">
    <location>
        <begin position="88"/>
        <end position="98"/>
    </location>
</feature>
<evidence type="ECO:0000313" key="8">
    <source>
        <dbReference type="Proteomes" id="UP001149163"/>
    </source>
</evidence>
<dbReference type="EMBL" id="JAPQKN010000001">
    <property type="protein sequence ID" value="KAJ5175874.1"/>
    <property type="molecule type" value="Genomic_DNA"/>
</dbReference>
<comment type="caution">
    <text evidence="7">The sequence shown here is derived from an EMBL/GenBank/DDBJ whole genome shotgun (WGS) entry which is preliminary data.</text>
</comment>
<evidence type="ECO:0000256" key="6">
    <source>
        <dbReference type="SAM" id="MobiDB-lite"/>
    </source>
</evidence>
<evidence type="ECO:0000256" key="1">
    <source>
        <dbReference type="ARBA" id="ARBA00004123"/>
    </source>
</evidence>
<feature type="region of interest" description="Disordered" evidence="6">
    <location>
        <begin position="169"/>
        <end position="211"/>
    </location>
</feature>
<evidence type="ECO:0008006" key="9">
    <source>
        <dbReference type="Google" id="ProtNLM"/>
    </source>
</evidence>